<accession>A0A7J6HDF1</accession>
<sequence>MLVLCAVQSNGSSVDLGEFGSMSISLLKMFSVTDGELEAIGKGAEVLRRVGIEEVDILSDNQVIVQALSALVTPLWNVSFLFSKVLTMLSSMKVEVLWIPRTKNSSTHALAEWGLFNNYKGFLSWWDVTPHVLTNILNHY</sequence>
<dbReference type="InterPro" id="IPR036397">
    <property type="entry name" value="RNaseH_sf"/>
</dbReference>
<evidence type="ECO:0000313" key="5">
    <source>
        <dbReference type="Proteomes" id="UP000583929"/>
    </source>
</evidence>
<organism evidence="2 4">
    <name type="scientific">Cannabis sativa</name>
    <name type="common">Hemp</name>
    <name type="synonym">Marijuana</name>
    <dbReference type="NCBI Taxonomy" id="3483"/>
    <lineage>
        <taxon>Eukaryota</taxon>
        <taxon>Viridiplantae</taxon>
        <taxon>Streptophyta</taxon>
        <taxon>Embryophyta</taxon>
        <taxon>Tracheophyta</taxon>
        <taxon>Spermatophyta</taxon>
        <taxon>Magnoliopsida</taxon>
        <taxon>eudicotyledons</taxon>
        <taxon>Gunneridae</taxon>
        <taxon>Pentapetalae</taxon>
        <taxon>rosids</taxon>
        <taxon>fabids</taxon>
        <taxon>Rosales</taxon>
        <taxon>Cannabaceae</taxon>
        <taxon>Cannabis</taxon>
    </lineage>
</organism>
<dbReference type="AlphaFoldDB" id="A0A7J6HDF1"/>
<protein>
    <recommendedName>
        <fullName evidence="1">RNase H type-1 domain-containing protein</fullName>
    </recommendedName>
</protein>
<dbReference type="Gene3D" id="3.30.420.10">
    <property type="entry name" value="Ribonuclease H-like superfamily/Ribonuclease H"/>
    <property type="match status" value="1"/>
</dbReference>
<keyword evidence="5" id="KW-1185">Reference proteome</keyword>
<feature type="domain" description="RNase H type-1" evidence="1">
    <location>
        <begin position="22"/>
        <end position="113"/>
    </location>
</feature>
<name>A0A7J6HDF1_CANSA</name>
<dbReference type="InterPro" id="IPR012337">
    <property type="entry name" value="RNaseH-like_sf"/>
</dbReference>
<dbReference type="InterPro" id="IPR002156">
    <property type="entry name" value="RNaseH_domain"/>
</dbReference>
<dbReference type="Proteomes" id="UP000525078">
    <property type="component" value="Unassembled WGS sequence"/>
</dbReference>
<evidence type="ECO:0000259" key="1">
    <source>
        <dbReference type="Pfam" id="PF13456"/>
    </source>
</evidence>
<dbReference type="GO" id="GO:0004523">
    <property type="term" value="F:RNA-DNA hybrid ribonuclease activity"/>
    <property type="evidence" value="ECO:0007669"/>
    <property type="project" value="InterPro"/>
</dbReference>
<proteinExistence type="predicted"/>
<comment type="caution">
    <text evidence="2">The sequence shown here is derived from an EMBL/GenBank/DDBJ whole genome shotgun (WGS) entry which is preliminary data.</text>
</comment>
<dbReference type="GO" id="GO:0003676">
    <property type="term" value="F:nucleic acid binding"/>
    <property type="evidence" value="ECO:0007669"/>
    <property type="project" value="InterPro"/>
</dbReference>
<dbReference type="EMBL" id="JAATIP010000014">
    <property type="protein sequence ID" value="KAF4393373.1"/>
    <property type="molecule type" value="Genomic_DNA"/>
</dbReference>
<dbReference type="SUPFAM" id="SSF53098">
    <property type="entry name" value="Ribonuclease H-like"/>
    <property type="match status" value="1"/>
</dbReference>
<dbReference type="Pfam" id="PF13456">
    <property type="entry name" value="RVT_3"/>
    <property type="match status" value="1"/>
</dbReference>
<evidence type="ECO:0000313" key="2">
    <source>
        <dbReference type="EMBL" id="KAF4393373.1"/>
    </source>
</evidence>
<reference evidence="4 5" key="1">
    <citation type="journal article" date="2020" name="bioRxiv">
        <title>Sequence and annotation of 42 cannabis genomes reveals extensive copy number variation in cannabinoid synthesis and pathogen resistance genes.</title>
        <authorList>
            <person name="Mckernan K.J."/>
            <person name="Helbert Y."/>
            <person name="Kane L.T."/>
            <person name="Ebling H."/>
            <person name="Zhang L."/>
            <person name="Liu B."/>
            <person name="Eaton Z."/>
            <person name="Mclaughlin S."/>
            <person name="Kingan S."/>
            <person name="Baybayan P."/>
            <person name="Concepcion G."/>
            <person name="Jordan M."/>
            <person name="Riva A."/>
            <person name="Barbazuk W."/>
            <person name="Harkins T."/>
        </authorList>
    </citation>
    <scope>NUCLEOTIDE SEQUENCE [LARGE SCALE GENOMIC DNA]</scope>
    <source>
        <strain evidence="4 5">cv. Jamaican Lion 4</strain>
        <strain evidence="3">Father</strain>
        <strain evidence="2">Mother</strain>
        <tissue evidence="2">Leaf</tissue>
    </source>
</reference>
<evidence type="ECO:0000313" key="3">
    <source>
        <dbReference type="EMBL" id="KAF4396672.1"/>
    </source>
</evidence>
<gene>
    <name evidence="2" type="ORF">F8388_023177</name>
    <name evidence="3" type="ORF">G4B88_028986</name>
</gene>
<dbReference type="Proteomes" id="UP000583929">
    <property type="component" value="Unassembled WGS sequence"/>
</dbReference>
<evidence type="ECO:0000313" key="4">
    <source>
        <dbReference type="Proteomes" id="UP000525078"/>
    </source>
</evidence>
<dbReference type="EMBL" id="JAATIQ010000035">
    <property type="protein sequence ID" value="KAF4396672.1"/>
    <property type="molecule type" value="Genomic_DNA"/>
</dbReference>